<feature type="domain" description="PilZ" evidence="1">
    <location>
        <begin position="10"/>
        <end position="105"/>
    </location>
</feature>
<dbReference type="SUPFAM" id="SSF141371">
    <property type="entry name" value="PilZ domain-like"/>
    <property type="match status" value="1"/>
</dbReference>
<dbReference type="InterPro" id="IPR009875">
    <property type="entry name" value="PilZ_domain"/>
</dbReference>
<dbReference type="RefSeq" id="WP_011466895.1">
    <property type="nucleotide sequence ID" value="NZ_CP123764.1"/>
</dbReference>
<evidence type="ECO:0000259" key="1">
    <source>
        <dbReference type="Pfam" id="PF07238"/>
    </source>
</evidence>
<proteinExistence type="predicted"/>
<evidence type="ECO:0000313" key="2">
    <source>
        <dbReference type="EMBL" id="MDO6423492.1"/>
    </source>
</evidence>
<dbReference type="EMBL" id="JAUOPB010000009">
    <property type="protein sequence ID" value="MDO6423492.1"/>
    <property type="molecule type" value="Genomic_DNA"/>
</dbReference>
<evidence type="ECO:0000313" key="3">
    <source>
        <dbReference type="Proteomes" id="UP001169760"/>
    </source>
</evidence>
<name>A0AAW7XAM2_9GAMM</name>
<dbReference type="Proteomes" id="UP001169760">
    <property type="component" value="Unassembled WGS sequence"/>
</dbReference>
<dbReference type="AlphaFoldDB" id="A0AAW7XAM2"/>
<protein>
    <submittedName>
        <fullName evidence="2">PilZ domain-containing protein</fullName>
    </submittedName>
</protein>
<dbReference type="GO" id="GO:0035438">
    <property type="term" value="F:cyclic-di-GMP binding"/>
    <property type="evidence" value="ECO:0007669"/>
    <property type="project" value="InterPro"/>
</dbReference>
<dbReference type="Gene3D" id="2.40.10.220">
    <property type="entry name" value="predicted glycosyltransferase like domains"/>
    <property type="match status" value="1"/>
</dbReference>
<comment type="caution">
    <text evidence="2">The sequence shown here is derived from an EMBL/GenBank/DDBJ whole genome shotgun (WGS) entry which is preliminary data.</text>
</comment>
<dbReference type="GeneID" id="98612105"/>
<accession>A0AAW7XAM2</accession>
<reference evidence="2" key="1">
    <citation type="submission" date="2023-07" db="EMBL/GenBank/DDBJ databases">
        <title>Genome content predicts the carbon catabolic preferences of heterotrophic bacteria.</title>
        <authorList>
            <person name="Gralka M."/>
        </authorList>
    </citation>
    <scope>NUCLEOTIDE SEQUENCE</scope>
    <source>
        <strain evidence="2">I3M17_2</strain>
    </source>
</reference>
<dbReference type="Pfam" id="PF07238">
    <property type="entry name" value="PilZ"/>
    <property type="match status" value="1"/>
</dbReference>
<organism evidence="2 3">
    <name type="scientific">Saccharophagus degradans</name>
    <dbReference type="NCBI Taxonomy" id="86304"/>
    <lineage>
        <taxon>Bacteria</taxon>
        <taxon>Pseudomonadati</taxon>
        <taxon>Pseudomonadota</taxon>
        <taxon>Gammaproteobacteria</taxon>
        <taxon>Cellvibrionales</taxon>
        <taxon>Cellvibrionaceae</taxon>
        <taxon>Saccharophagus</taxon>
    </lineage>
</organism>
<sequence>MKQAPKIDDERRQFERHNTRAQGTLITAETNWPVFVINLSYSGALIAILDNHQLEEEESITLHLELEHAGRVIAHGRVAHLKEHYVGLEFSGHGDTDHEKLRKVIEFVAQRNEAYNAESP</sequence>
<gene>
    <name evidence="2" type="ORF">Q4521_13510</name>
</gene>